<evidence type="ECO:0000313" key="2">
    <source>
        <dbReference type="Proteomes" id="UP000235392"/>
    </source>
</evidence>
<name>A0A2N5SG35_9BASI</name>
<dbReference type="AlphaFoldDB" id="A0A2N5SG35"/>
<proteinExistence type="predicted"/>
<dbReference type="Proteomes" id="UP000235392">
    <property type="component" value="Unassembled WGS sequence"/>
</dbReference>
<organism evidence="1 2">
    <name type="scientific">Puccinia coronata f. sp. avenae</name>
    <dbReference type="NCBI Taxonomy" id="200324"/>
    <lineage>
        <taxon>Eukaryota</taxon>
        <taxon>Fungi</taxon>
        <taxon>Dikarya</taxon>
        <taxon>Basidiomycota</taxon>
        <taxon>Pucciniomycotina</taxon>
        <taxon>Pucciniomycetes</taxon>
        <taxon>Pucciniales</taxon>
        <taxon>Pucciniaceae</taxon>
        <taxon>Puccinia</taxon>
    </lineage>
</organism>
<sequence>MSSTKKYQIPELTSDNYVDWIVKMKSVLKAKELYQLVLGKEPTKFGALKKEANVFKAWYRLMHLPLRYDNVSDFISKFWDGLATLQSLDVKIDENVLGHILLMKIPPQLSHVCNSIIASGTSSVVKVTHKTVLEMLDSQIKADTTSLTSVPSKPAADTHTDSAEALLTCPQGNHLPNNKSHTSDQCFSLHPELLTEFRKRKKEREAAEAHLTTVTSPSMFNAKANKTQSDAVNDLVALFNNLLTNLEDHSDGVVV</sequence>
<evidence type="ECO:0008006" key="3">
    <source>
        <dbReference type="Google" id="ProtNLM"/>
    </source>
</evidence>
<accession>A0A2N5SG35</accession>
<gene>
    <name evidence="1" type="ORF">PCASD_24272</name>
</gene>
<dbReference type="EMBL" id="PGCI01000895">
    <property type="protein sequence ID" value="PLW12155.1"/>
    <property type="molecule type" value="Genomic_DNA"/>
</dbReference>
<reference evidence="1 2" key="1">
    <citation type="submission" date="2017-11" db="EMBL/GenBank/DDBJ databases">
        <title>De novo assembly and phasing of dikaryotic genomes from two isolates of Puccinia coronata f. sp. avenae, the causal agent of oat crown rust.</title>
        <authorList>
            <person name="Miller M.E."/>
            <person name="Zhang Y."/>
            <person name="Omidvar V."/>
            <person name="Sperschneider J."/>
            <person name="Schwessinger B."/>
            <person name="Raley C."/>
            <person name="Palmer J.M."/>
            <person name="Garnica D."/>
            <person name="Upadhyaya N."/>
            <person name="Rathjen J."/>
            <person name="Taylor J.M."/>
            <person name="Park R.F."/>
            <person name="Dodds P.N."/>
            <person name="Hirsch C.D."/>
            <person name="Kianian S.F."/>
            <person name="Figueroa M."/>
        </authorList>
    </citation>
    <scope>NUCLEOTIDE SEQUENCE [LARGE SCALE GENOMIC DNA]</scope>
    <source>
        <strain evidence="1">12SD80</strain>
    </source>
</reference>
<evidence type="ECO:0000313" key="1">
    <source>
        <dbReference type="EMBL" id="PLW12155.1"/>
    </source>
</evidence>
<protein>
    <recommendedName>
        <fullName evidence="3">DUF4219 domain-containing protein</fullName>
    </recommendedName>
</protein>
<comment type="caution">
    <text evidence="1">The sequence shown here is derived from an EMBL/GenBank/DDBJ whole genome shotgun (WGS) entry which is preliminary data.</text>
</comment>